<evidence type="ECO:0000313" key="2">
    <source>
        <dbReference type="EMBL" id="GAF78984.1"/>
    </source>
</evidence>
<feature type="non-terminal residue" evidence="2">
    <location>
        <position position="317"/>
    </location>
</feature>
<feature type="compositionally biased region" description="Basic and acidic residues" evidence="1">
    <location>
        <begin position="48"/>
        <end position="59"/>
    </location>
</feature>
<accession>X0SDB5</accession>
<feature type="compositionally biased region" description="Acidic residues" evidence="1">
    <location>
        <begin position="33"/>
        <end position="47"/>
    </location>
</feature>
<gene>
    <name evidence="2" type="ORF">S01H1_01291</name>
</gene>
<dbReference type="EMBL" id="BARS01000546">
    <property type="protein sequence ID" value="GAF78984.1"/>
    <property type="molecule type" value="Genomic_DNA"/>
</dbReference>
<feature type="compositionally biased region" description="Acidic residues" evidence="1">
    <location>
        <begin position="81"/>
        <end position="99"/>
    </location>
</feature>
<dbReference type="AlphaFoldDB" id="X0SDB5"/>
<reference evidence="2" key="1">
    <citation type="journal article" date="2014" name="Front. Microbiol.">
        <title>High frequency of phylogenetically diverse reductive dehalogenase-homologous genes in deep subseafloor sedimentary metagenomes.</title>
        <authorList>
            <person name="Kawai M."/>
            <person name="Futagami T."/>
            <person name="Toyoda A."/>
            <person name="Takaki Y."/>
            <person name="Nishi S."/>
            <person name="Hori S."/>
            <person name="Arai W."/>
            <person name="Tsubouchi T."/>
            <person name="Morono Y."/>
            <person name="Uchiyama I."/>
            <person name="Ito T."/>
            <person name="Fujiyama A."/>
            <person name="Inagaki F."/>
            <person name="Takami H."/>
        </authorList>
    </citation>
    <scope>NUCLEOTIDE SEQUENCE</scope>
    <source>
        <strain evidence="2">Expedition CK06-06</strain>
    </source>
</reference>
<sequence length="317" mass="34828">MKTKKQGNEITGSGMVAPTGAPDLDILSRLEGVLDDVETSPDEEQETQETKGEEPKVELPEGGEGEEEEPIAAEGEKVEEGEVAEGEEEPSVEAAEVGEEEVRTMSDLAKMFEVEESELLNHLEVESADGTAVPLAKVIESFRTSPAAEISLNELNAQKAATAQEAANLRAKTDEQVKELAVQAQVLLDMTSAEFNGINWKQLELEDPQQYLLMKNKQAEHGQVIQRAIEKMRGIEGERSAEAQQNYSVIRANEIKSLHAKKPEWADQAVASAAMSETNAYLQEMGLSTEEINGLADHRQLLIAWEAAQYRKLKNQT</sequence>
<feature type="region of interest" description="Disordered" evidence="1">
    <location>
        <begin position="1"/>
        <end position="100"/>
    </location>
</feature>
<feature type="compositionally biased region" description="Acidic residues" evidence="1">
    <location>
        <begin position="61"/>
        <end position="73"/>
    </location>
</feature>
<organism evidence="2">
    <name type="scientific">marine sediment metagenome</name>
    <dbReference type="NCBI Taxonomy" id="412755"/>
    <lineage>
        <taxon>unclassified sequences</taxon>
        <taxon>metagenomes</taxon>
        <taxon>ecological metagenomes</taxon>
    </lineage>
</organism>
<comment type="caution">
    <text evidence="2">The sequence shown here is derived from an EMBL/GenBank/DDBJ whole genome shotgun (WGS) entry which is preliminary data.</text>
</comment>
<protein>
    <submittedName>
        <fullName evidence="2">Uncharacterized protein</fullName>
    </submittedName>
</protein>
<evidence type="ECO:0000256" key="1">
    <source>
        <dbReference type="SAM" id="MobiDB-lite"/>
    </source>
</evidence>
<name>X0SDB5_9ZZZZ</name>
<proteinExistence type="predicted"/>